<accession>A0A1L1PR69</accession>
<sequence>MPPSGGPPAAGGPDSAACPPPTTSTAREAWRAALASSTAIRMAGVSISTMATVMWAPGTRPWFSRYCVAATKLTALTEP</sequence>
<reference evidence="3" key="2">
    <citation type="submission" date="2014-11" db="EMBL/GenBank/DDBJ databases">
        <title>Draft genome sequence of Hydrogenophaga intermedia S1.</title>
        <authorList>
            <person name="Gan H.M."/>
            <person name="Chew T.H."/>
            <person name="Stolz A."/>
        </authorList>
    </citation>
    <scope>NUCLEOTIDE SEQUENCE [LARGE SCALE GENOMIC DNA]</scope>
    <source>
        <strain evidence="3">S1</strain>
    </source>
</reference>
<dbReference type="AlphaFoldDB" id="A0A1L1PR69"/>
<protein>
    <submittedName>
        <fullName evidence="2">Uncharacterized protein</fullName>
    </submittedName>
</protein>
<name>A0A1L1PR69_HYDIT</name>
<evidence type="ECO:0000256" key="1">
    <source>
        <dbReference type="SAM" id="MobiDB-lite"/>
    </source>
</evidence>
<dbReference type="Proteomes" id="UP000028878">
    <property type="component" value="Unassembled WGS sequence"/>
</dbReference>
<dbReference type="EMBL" id="CCAE010000071">
    <property type="protein sequence ID" value="CDN90243.1"/>
    <property type="molecule type" value="Genomic_DNA"/>
</dbReference>
<gene>
    <name evidence="2" type="ORF">BN948_04685</name>
</gene>
<feature type="region of interest" description="Disordered" evidence="1">
    <location>
        <begin position="1"/>
        <end position="28"/>
    </location>
</feature>
<proteinExistence type="predicted"/>
<evidence type="ECO:0000313" key="2">
    <source>
        <dbReference type="EMBL" id="CDN90243.1"/>
    </source>
</evidence>
<reference evidence="3" key="1">
    <citation type="submission" date="2014-02" db="EMBL/GenBank/DDBJ databases">
        <authorList>
            <person name="Gan H."/>
        </authorList>
    </citation>
    <scope>NUCLEOTIDE SEQUENCE [LARGE SCALE GENOMIC DNA]</scope>
    <source>
        <strain evidence="3">S1</strain>
    </source>
</reference>
<keyword evidence="3" id="KW-1185">Reference proteome</keyword>
<evidence type="ECO:0000313" key="3">
    <source>
        <dbReference type="Proteomes" id="UP000028878"/>
    </source>
</evidence>
<organism evidence="2 3">
    <name type="scientific">Hydrogenophaga intermedia</name>
    <dbReference type="NCBI Taxonomy" id="65786"/>
    <lineage>
        <taxon>Bacteria</taxon>
        <taxon>Pseudomonadati</taxon>
        <taxon>Pseudomonadota</taxon>
        <taxon>Betaproteobacteria</taxon>
        <taxon>Burkholderiales</taxon>
        <taxon>Comamonadaceae</taxon>
        <taxon>Hydrogenophaga</taxon>
    </lineage>
</organism>